<protein>
    <submittedName>
        <fullName evidence="1">Uncharacterized protein</fullName>
    </submittedName>
</protein>
<dbReference type="Proteomes" id="UP001221757">
    <property type="component" value="Unassembled WGS sequence"/>
</dbReference>
<evidence type="ECO:0000313" key="2">
    <source>
        <dbReference type="Proteomes" id="UP001221757"/>
    </source>
</evidence>
<dbReference type="AlphaFoldDB" id="A0AAD7DEY6"/>
<gene>
    <name evidence="1" type="ORF">B0H17DRAFT_1135920</name>
</gene>
<evidence type="ECO:0000313" key="1">
    <source>
        <dbReference type="EMBL" id="KAJ7687905.1"/>
    </source>
</evidence>
<comment type="caution">
    <text evidence="1">The sequence shown here is derived from an EMBL/GenBank/DDBJ whole genome shotgun (WGS) entry which is preliminary data.</text>
</comment>
<reference evidence="1" key="1">
    <citation type="submission" date="2023-03" db="EMBL/GenBank/DDBJ databases">
        <title>Massive genome expansion in bonnet fungi (Mycena s.s.) driven by repeated elements and novel gene families across ecological guilds.</title>
        <authorList>
            <consortium name="Lawrence Berkeley National Laboratory"/>
            <person name="Harder C.B."/>
            <person name="Miyauchi S."/>
            <person name="Viragh M."/>
            <person name="Kuo A."/>
            <person name="Thoen E."/>
            <person name="Andreopoulos B."/>
            <person name="Lu D."/>
            <person name="Skrede I."/>
            <person name="Drula E."/>
            <person name="Henrissat B."/>
            <person name="Morin E."/>
            <person name="Kohler A."/>
            <person name="Barry K."/>
            <person name="LaButti K."/>
            <person name="Morin E."/>
            <person name="Salamov A."/>
            <person name="Lipzen A."/>
            <person name="Mereny Z."/>
            <person name="Hegedus B."/>
            <person name="Baldrian P."/>
            <person name="Stursova M."/>
            <person name="Weitz H."/>
            <person name="Taylor A."/>
            <person name="Grigoriev I.V."/>
            <person name="Nagy L.G."/>
            <person name="Martin F."/>
            <person name="Kauserud H."/>
        </authorList>
    </citation>
    <scope>NUCLEOTIDE SEQUENCE</scope>
    <source>
        <strain evidence="1">CBHHK067</strain>
    </source>
</reference>
<accession>A0AAD7DEY6</accession>
<organism evidence="1 2">
    <name type="scientific">Mycena rosella</name>
    <name type="common">Pink bonnet</name>
    <name type="synonym">Agaricus rosellus</name>
    <dbReference type="NCBI Taxonomy" id="1033263"/>
    <lineage>
        <taxon>Eukaryota</taxon>
        <taxon>Fungi</taxon>
        <taxon>Dikarya</taxon>
        <taxon>Basidiomycota</taxon>
        <taxon>Agaricomycotina</taxon>
        <taxon>Agaricomycetes</taxon>
        <taxon>Agaricomycetidae</taxon>
        <taxon>Agaricales</taxon>
        <taxon>Marasmiineae</taxon>
        <taxon>Mycenaceae</taxon>
        <taxon>Mycena</taxon>
    </lineage>
</organism>
<keyword evidence="2" id="KW-1185">Reference proteome</keyword>
<name>A0AAD7DEY6_MYCRO</name>
<sequence>MSGSLRGMDPWEVNQVQDHPWVILGATKTESGAEQRMYNNIPSARNRRGVRGGSNMFQYRSALTRCNGASALSVHDGGLQRSGCNKLKYMVNYEGFYSKWCSVVLGAASSVSERGIDEPWELGTHPGSVLRIPGAEYKVLLSFVLKILLSVVSIHGRECNILATDINRTTLGYISPAFDSSGLYGTFQPSQPSALALPLPFAPKVFTRLNLRTLNGLTSTPDSTYPFFSGIVWGNERLGLYQNGYACVFIHSGDRD</sequence>
<dbReference type="EMBL" id="JARKIE010000083">
    <property type="protein sequence ID" value="KAJ7687905.1"/>
    <property type="molecule type" value="Genomic_DNA"/>
</dbReference>
<proteinExistence type="predicted"/>